<dbReference type="InterPro" id="IPR036322">
    <property type="entry name" value="WD40_repeat_dom_sf"/>
</dbReference>
<dbReference type="SUPFAM" id="SSF50998">
    <property type="entry name" value="Quinoprotein alcohol dehydrogenase-like"/>
    <property type="match status" value="1"/>
</dbReference>
<feature type="region of interest" description="Disordered" evidence="4">
    <location>
        <begin position="888"/>
        <end position="935"/>
    </location>
</feature>
<dbReference type="Pfam" id="PF23774">
    <property type="entry name" value="TPR_GEMI5"/>
    <property type="match status" value="1"/>
</dbReference>
<dbReference type="SUPFAM" id="SSF50978">
    <property type="entry name" value="WD40 repeat-like"/>
    <property type="match status" value="1"/>
</dbReference>
<evidence type="ECO:0000313" key="8">
    <source>
        <dbReference type="Proteomes" id="UP000243308"/>
    </source>
</evidence>
<feature type="region of interest" description="Disordered" evidence="4">
    <location>
        <begin position="818"/>
        <end position="862"/>
    </location>
</feature>
<proteinExistence type="predicted"/>
<dbReference type="InterPro" id="IPR056421">
    <property type="entry name" value="TPR_GEMI5"/>
</dbReference>
<feature type="region of interest" description="Disordered" evidence="4">
    <location>
        <begin position="479"/>
        <end position="504"/>
    </location>
</feature>
<feature type="compositionally biased region" description="Basic and acidic residues" evidence="4">
    <location>
        <begin position="851"/>
        <end position="862"/>
    </location>
</feature>
<dbReference type="InterPro" id="IPR020472">
    <property type="entry name" value="WD40_PAC1"/>
</dbReference>
<dbReference type="OrthoDB" id="7326421at2759"/>
<dbReference type="GO" id="GO:0003730">
    <property type="term" value="F:mRNA 3'-UTR binding"/>
    <property type="evidence" value="ECO:0007669"/>
    <property type="project" value="TreeGrafter"/>
</dbReference>
<dbReference type="InterPro" id="IPR001680">
    <property type="entry name" value="WD40_rpt"/>
</dbReference>
<feature type="repeat" description="WD" evidence="3">
    <location>
        <begin position="248"/>
        <end position="293"/>
    </location>
</feature>
<accession>A0A086TKP6</accession>
<keyword evidence="1 3" id="KW-0853">WD repeat</keyword>
<dbReference type="PRINTS" id="PR00320">
    <property type="entry name" value="GPROTEINBRPT"/>
</dbReference>
<dbReference type="Pfam" id="PF23770">
    <property type="entry name" value="Beta-prop_RIG_1st"/>
    <property type="match status" value="1"/>
</dbReference>
<feature type="region of interest" description="Disordered" evidence="4">
    <location>
        <begin position="72"/>
        <end position="99"/>
    </location>
</feature>
<dbReference type="GO" id="GO:0005634">
    <property type="term" value="C:nucleus"/>
    <property type="evidence" value="ECO:0007669"/>
    <property type="project" value="TreeGrafter"/>
</dbReference>
<dbReference type="EMBL" id="KN042431">
    <property type="protein sequence ID" value="KFH62523.1"/>
    <property type="molecule type" value="Genomic_DNA"/>
</dbReference>
<feature type="compositionally biased region" description="Polar residues" evidence="4">
    <location>
        <begin position="72"/>
        <end position="84"/>
    </location>
</feature>
<evidence type="ECO:0000256" key="2">
    <source>
        <dbReference type="ARBA" id="ARBA00022737"/>
    </source>
</evidence>
<dbReference type="PROSITE" id="PS50082">
    <property type="entry name" value="WD_REPEATS_2"/>
    <property type="match status" value="2"/>
</dbReference>
<evidence type="ECO:0000259" key="6">
    <source>
        <dbReference type="Pfam" id="PF23774"/>
    </source>
</evidence>
<feature type="compositionally biased region" description="Basic residues" evidence="4">
    <location>
        <begin position="490"/>
        <end position="500"/>
    </location>
</feature>
<feature type="domain" description="Gem-associated protein 5 first beta-propeller" evidence="5">
    <location>
        <begin position="208"/>
        <end position="264"/>
    </location>
</feature>
<dbReference type="Gene3D" id="2.130.10.10">
    <property type="entry name" value="YVTN repeat-like/Quinoprotein amine dehydrogenase"/>
    <property type="match status" value="2"/>
</dbReference>
<evidence type="ECO:0000259" key="5">
    <source>
        <dbReference type="Pfam" id="PF23770"/>
    </source>
</evidence>
<dbReference type="PANTHER" id="PTHR46362">
    <property type="entry name" value="GEM-ASSOCIATED PROTEIN 5"/>
    <property type="match status" value="1"/>
</dbReference>
<dbReference type="GO" id="GO:0000387">
    <property type="term" value="P:spliceosomal snRNP assembly"/>
    <property type="evidence" value="ECO:0007669"/>
    <property type="project" value="TreeGrafter"/>
</dbReference>
<dbReference type="PROSITE" id="PS00678">
    <property type="entry name" value="WD_REPEATS_1"/>
    <property type="match status" value="1"/>
</dbReference>
<feature type="region of interest" description="Disordered" evidence="4">
    <location>
        <begin position="746"/>
        <end position="767"/>
    </location>
</feature>
<dbReference type="InterPro" id="IPR052640">
    <property type="entry name" value="Gemin-5"/>
</dbReference>
<feature type="domain" description="Gem-associated protein 5 TPR" evidence="6">
    <location>
        <begin position="1110"/>
        <end position="1214"/>
    </location>
</feature>
<dbReference type="PANTHER" id="PTHR46362:SF1">
    <property type="entry name" value="GEM-ASSOCIATED PROTEIN 5"/>
    <property type="match status" value="1"/>
</dbReference>
<gene>
    <name evidence="7" type="ORF">MVEG_11916</name>
</gene>
<feature type="repeat" description="WD" evidence="3">
    <location>
        <begin position="162"/>
        <end position="194"/>
    </location>
</feature>
<evidence type="ECO:0000256" key="4">
    <source>
        <dbReference type="SAM" id="MobiDB-lite"/>
    </source>
</evidence>
<feature type="region of interest" description="Disordered" evidence="4">
    <location>
        <begin position="1213"/>
        <end position="1239"/>
    </location>
</feature>
<dbReference type="Proteomes" id="UP000243308">
    <property type="component" value="Unassembled WGS sequence"/>
</dbReference>
<evidence type="ECO:0000313" key="7">
    <source>
        <dbReference type="EMBL" id="KFH62523.1"/>
    </source>
</evidence>
<reference evidence="7 8" key="1">
    <citation type="submission" date="2011-02" db="EMBL/GenBank/DDBJ databases">
        <title>The Genome Sequence of Mortierella verticillata NRRL 6337.</title>
        <authorList>
            <consortium name="The Broad Institute Genome Sequencing Platform"/>
            <person name="Russ C."/>
            <person name="Cuomo C."/>
            <person name="Burger G."/>
            <person name="Gray M.W."/>
            <person name="Holland P.W.H."/>
            <person name="King N."/>
            <person name="Lang F.B.F."/>
            <person name="Roger A.J."/>
            <person name="Ruiz-Trillo I."/>
            <person name="Young S.K."/>
            <person name="Zeng Q."/>
            <person name="Gargeya S."/>
            <person name="Alvarado L."/>
            <person name="Berlin A."/>
            <person name="Chapman S.B."/>
            <person name="Chen Z."/>
            <person name="Freedman E."/>
            <person name="Gellesch M."/>
            <person name="Goldberg J."/>
            <person name="Griggs A."/>
            <person name="Gujja S."/>
            <person name="Heilman E."/>
            <person name="Heiman D."/>
            <person name="Howarth C."/>
            <person name="Mehta T."/>
            <person name="Neiman D."/>
            <person name="Pearson M."/>
            <person name="Roberts A."/>
            <person name="Saif S."/>
            <person name="Shea T."/>
            <person name="Shenoy N."/>
            <person name="Sisk P."/>
            <person name="Stolte C."/>
            <person name="Sykes S."/>
            <person name="White J."/>
            <person name="Yandava C."/>
            <person name="Haas B."/>
            <person name="Nusbaum C."/>
            <person name="Birren B."/>
        </authorList>
    </citation>
    <scope>NUCLEOTIDE SEQUENCE [LARGE SCALE GENOMIC DNA]</scope>
    <source>
        <strain evidence="7 8">NRRL 6337</strain>
    </source>
</reference>
<dbReference type="InterPro" id="IPR056432">
    <property type="entry name" value="Beta-prop_GEMI5_1st"/>
</dbReference>
<organism evidence="7 8">
    <name type="scientific">Podila verticillata NRRL 6337</name>
    <dbReference type="NCBI Taxonomy" id="1069443"/>
    <lineage>
        <taxon>Eukaryota</taxon>
        <taxon>Fungi</taxon>
        <taxon>Fungi incertae sedis</taxon>
        <taxon>Mucoromycota</taxon>
        <taxon>Mortierellomycotina</taxon>
        <taxon>Mortierellomycetes</taxon>
        <taxon>Mortierellales</taxon>
        <taxon>Mortierellaceae</taxon>
        <taxon>Podila</taxon>
    </lineage>
</organism>
<evidence type="ECO:0000256" key="1">
    <source>
        <dbReference type="ARBA" id="ARBA00022574"/>
    </source>
</evidence>
<dbReference type="InterPro" id="IPR019775">
    <property type="entry name" value="WD40_repeat_CS"/>
</dbReference>
<dbReference type="InterPro" id="IPR015943">
    <property type="entry name" value="WD40/YVTN_repeat-like_dom_sf"/>
</dbReference>
<keyword evidence="8" id="KW-1185">Reference proteome</keyword>
<evidence type="ECO:0000256" key="3">
    <source>
        <dbReference type="PROSITE-ProRule" id="PRU00221"/>
    </source>
</evidence>
<feature type="compositionally biased region" description="Acidic residues" evidence="4">
    <location>
        <begin position="1213"/>
        <end position="1224"/>
    </location>
</feature>
<protein>
    <submittedName>
        <fullName evidence="7">Uncharacterized protein</fullName>
    </submittedName>
</protein>
<dbReference type="Pfam" id="PF00400">
    <property type="entry name" value="WD40"/>
    <property type="match status" value="3"/>
</dbReference>
<dbReference type="InterPro" id="IPR011047">
    <property type="entry name" value="Quinoprotein_ADH-like_sf"/>
</dbReference>
<sequence>MDTCLPPSPQWNQPHSACLHYISEQEGWLLYTLNNAIHVVNPFSLKYHALLRSSTAARINCIASCPRSTQLQPDQQRYSSQASIGTEPPSPSPSVSTQDQIDTDLEWGAQAVGAGDGTSCSSSDFSTEKSTLESRELIASGGEDGRVVCWDIVSQSTIAVLQGTHQVSVKAVDWTMDGKYIVSGDKNGKISVWDPAANAVESKDLPGRHNVSCIKALHSSPDTVAVGTEGGDILIVSIKPSITVKLRLHGHKAKIHSLAWQPVTGSINALLASGSADQTVRVWDVDREASTQITPVPDSDNLPTNLKNKPWVPVAWTSHGDSIMSANSRGVLVRWRHDDRGSTPFIRFTKGKCHNRTVFQIMVWPGSVFAFTISMDRRMITWDVDDRLGLAQIDCLGGNVISLDIGSLDPRRIAMGCGNNMIKIWDTMSQGEPYSCQNIENLYNKVRTVKWHPAEEGRLAFGLEDGKIGFIDNLYGNHGDDQGKQGKQGKQPKKQGKKGKLPQSPTFFQSYHTMEVGALAWCSPKVFEAPVPELFDLSLKESSFCVMSCGSEGKILISDASRPTNRSLDLDSILRQQNQAWYQSQKTVRGIEHPVRRSFAIHHNEDLLAIGNDDGSVEVYEVKYFRLVYVYQGHKKRVESLKWNWAGDNTGEATAAAYLLASGADDGRVSIHQLDQFARTTISETHHKPNQDVLPTTQCFVTIHGHSKGISDMAWSPHCQGSAVQKLATTSYDGNVLVHQLRVDDAPSETTAQDEDTFEQAPDSTRPFTTAAKHKVIACFSKHGHAALSVHWSLTDVDRIYSGGNDWTLWNWDWKSHPDSKNSGEKRLKKKKKSATSNDREPLEAPLTETVSDHQLPHDQPEDDSVAKLLEEVAAMKEKILAGTVSTLSPEPANSLKREIEIHPTVPSSPTPSKRAKTTESPNPRPQYNPPQAETTHAKKALFPMSTAAFQVQSKQTVHLEIIRLVRNIYCRRYRHGVIVDDSEMEATRRRWKAMQEFFEKDADGVALSKALGQDLDEMNLPMDTDEVLETDVIESKAGHTLSTQPETVSKGDLIFYGSREAVIALAEMEAQEMPASNYFLPGTGFGVTQCPPVQRAAQRKLKSQPEALAQIPISYWLGDVPKMADILTSLPASELGVHDWIGIALSPMGGAEAWKDMMAKTAAKFLSRREVHAAVLCLLGIGRVYDAVDAYRSQGLFREALMLLRIRTMEDDEDNMDEEEEGGDNTHEHPTNDTSSPRDLSRLHIQILAEWGQVLDRKGLYEQACKCQLALASLLERAENRKRRQKGLSKPLIALSTLARRMDVATLRTAAGLAILLQDASQQERIDAYESAKASKEESDQIRRAAALERSTLTA</sequence>
<name>A0A086TKP6_9FUNG</name>
<dbReference type="GO" id="GO:0032797">
    <property type="term" value="C:SMN complex"/>
    <property type="evidence" value="ECO:0007669"/>
    <property type="project" value="TreeGrafter"/>
</dbReference>
<keyword evidence="2" id="KW-0677">Repeat</keyword>
<dbReference type="PROSITE" id="PS50294">
    <property type="entry name" value="WD_REPEATS_REGION"/>
    <property type="match status" value="2"/>
</dbReference>
<dbReference type="SMART" id="SM00320">
    <property type="entry name" value="WD40"/>
    <property type="match status" value="11"/>
</dbReference>